<dbReference type="EMBL" id="JAHXZJ010002609">
    <property type="protein sequence ID" value="KAH0540650.1"/>
    <property type="molecule type" value="Genomic_DNA"/>
</dbReference>
<reference evidence="2 3" key="1">
    <citation type="journal article" date="2021" name="J. Hered.">
        <title>A chromosome-level genome assembly of the parasitoid wasp, Cotesia glomerata (Hymenoptera: Braconidae).</title>
        <authorList>
            <person name="Pinto B.J."/>
            <person name="Weis J.J."/>
            <person name="Gamble T."/>
            <person name="Ode P.J."/>
            <person name="Paul R."/>
            <person name="Zaspel J.M."/>
        </authorList>
    </citation>
    <scope>NUCLEOTIDE SEQUENCE [LARGE SCALE GENOMIC DNA]</scope>
    <source>
        <strain evidence="2">CgM1</strain>
    </source>
</reference>
<sequence>MIHHPSTANPPIRSIPFHEECGKGSLRFNANGRENRARNSRTYKLNKYNKHRERNRPACTRIKRTKRRAVVCRLVGLFLPAICPEPEWMRLKRKRTRFSFYLAILYITLLFSFCFTWFLSSLAGSLFH</sequence>
<gene>
    <name evidence="2" type="ORF">KQX54_018818</name>
</gene>
<comment type="caution">
    <text evidence="2">The sequence shown here is derived from an EMBL/GenBank/DDBJ whole genome shotgun (WGS) entry which is preliminary data.</text>
</comment>
<feature type="transmembrane region" description="Helical" evidence="1">
    <location>
        <begin position="98"/>
        <end position="119"/>
    </location>
</feature>
<keyword evidence="1" id="KW-0472">Membrane</keyword>
<keyword evidence="1" id="KW-0812">Transmembrane</keyword>
<keyword evidence="3" id="KW-1185">Reference proteome</keyword>
<keyword evidence="1" id="KW-1133">Transmembrane helix</keyword>
<accession>A0AAV7I3L8</accession>
<evidence type="ECO:0000313" key="3">
    <source>
        <dbReference type="Proteomes" id="UP000826195"/>
    </source>
</evidence>
<evidence type="ECO:0000256" key="1">
    <source>
        <dbReference type="SAM" id="Phobius"/>
    </source>
</evidence>
<dbReference type="AlphaFoldDB" id="A0AAV7I3L8"/>
<evidence type="ECO:0008006" key="4">
    <source>
        <dbReference type="Google" id="ProtNLM"/>
    </source>
</evidence>
<protein>
    <recommendedName>
        <fullName evidence="4">Transmembrane protein</fullName>
    </recommendedName>
</protein>
<evidence type="ECO:0000313" key="2">
    <source>
        <dbReference type="EMBL" id="KAH0540650.1"/>
    </source>
</evidence>
<organism evidence="2 3">
    <name type="scientific">Cotesia glomerata</name>
    <name type="common">Lepidopteran parasitic wasp</name>
    <name type="synonym">Apanteles glomeratus</name>
    <dbReference type="NCBI Taxonomy" id="32391"/>
    <lineage>
        <taxon>Eukaryota</taxon>
        <taxon>Metazoa</taxon>
        <taxon>Ecdysozoa</taxon>
        <taxon>Arthropoda</taxon>
        <taxon>Hexapoda</taxon>
        <taxon>Insecta</taxon>
        <taxon>Pterygota</taxon>
        <taxon>Neoptera</taxon>
        <taxon>Endopterygota</taxon>
        <taxon>Hymenoptera</taxon>
        <taxon>Apocrita</taxon>
        <taxon>Ichneumonoidea</taxon>
        <taxon>Braconidae</taxon>
        <taxon>Microgastrinae</taxon>
        <taxon>Cotesia</taxon>
    </lineage>
</organism>
<name>A0AAV7I3L8_COTGL</name>
<proteinExistence type="predicted"/>
<dbReference type="Proteomes" id="UP000826195">
    <property type="component" value="Unassembled WGS sequence"/>
</dbReference>